<keyword evidence="2" id="KW-1185">Reference proteome</keyword>
<dbReference type="InParanoid" id="A0A0V0R043"/>
<evidence type="ECO:0000313" key="1">
    <source>
        <dbReference type="EMBL" id="KRX07910.1"/>
    </source>
</evidence>
<accession>A0A0V0R043</accession>
<evidence type="ECO:0000313" key="2">
    <source>
        <dbReference type="Proteomes" id="UP000054937"/>
    </source>
</evidence>
<organism evidence="1 2">
    <name type="scientific">Pseudocohnilembus persalinus</name>
    <name type="common">Ciliate</name>
    <dbReference type="NCBI Taxonomy" id="266149"/>
    <lineage>
        <taxon>Eukaryota</taxon>
        <taxon>Sar</taxon>
        <taxon>Alveolata</taxon>
        <taxon>Ciliophora</taxon>
        <taxon>Intramacronucleata</taxon>
        <taxon>Oligohymenophorea</taxon>
        <taxon>Scuticociliatia</taxon>
        <taxon>Philasterida</taxon>
        <taxon>Pseudocohnilembidae</taxon>
        <taxon>Pseudocohnilembus</taxon>
    </lineage>
</organism>
<sequence length="261" mass="30692">MTSNDNKEQKQSISLNFGSLIDSYEQDEEENNQEIKSITFSQQIEKKISNQIEESKTDGDIPDDQIYKLSAQFNQLDNIKEIVVKQQSDLQQDSEKVMKIKSVEKCQQLLNGKKIKFSENIQQNLSSQQFSDLLEQTLFIFRQNLINFKIQIKNNNIHIQAPSNFLEKDYKNLKEYLKKTEFIQQLNFENQVAQSSDKFQKKCLFLLLEGIYYLKDSIQDLRLHFSDKLINGPGCKKLGYRPNMQYKVIESVQVLTIQFKY</sequence>
<dbReference type="AlphaFoldDB" id="A0A0V0R043"/>
<name>A0A0V0R043_PSEPJ</name>
<comment type="caution">
    <text evidence="1">The sequence shown here is derived from an EMBL/GenBank/DDBJ whole genome shotgun (WGS) entry which is preliminary data.</text>
</comment>
<protein>
    <submittedName>
        <fullName evidence="1">Uncharacterized protein</fullName>
    </submittedName>
</protein>
<reference evidence="1 2" key="1">
    <citation type="journal article" date="2015" name="Sci. Rep.">
        <title>Genome of the facultative scuticociliatosis pathogen Pseudocohnilembus persalinus provides insight into its virulence through horizontal gene transfer.</title>
        <authorList>
            <person name="Xiong J."/>
            <person name="Wang G."/>
            <person name="Cheng J."/>
            <person name="Tian M."/>
            <person name="Pan X."/>
            <person name="Warren A."/>
            <person name="Jiang C."/>
            <person name="Yuan D."/>
            <person name="Miao W."/>
        </authorList>
    </citation>
    <scope>NUCLEOTIDE SEQUENCE [LARGE SCALE GENOMIC DNA]</scope>
    <source>
        <strain evidence="1">36N120E</strain>
    </source>
</reference>
<proteinExistence type="predicted"/>
<dbReference type="Proteomes" id="UP000054937">
    <property type="component" value="Unassembled WGS sequence"/>
</dbReference>
<dbReference type="EMBL" id="LDAU01000078">
    <property type="protein sequence ID" value="KRX07910.1"/>
    <property type="molecule type" value="Genomic_DNA"/>
</dbReference>
<gene>
    <name evidence="1" type="ORF">PPERSA_10298</name>
</gene>